<name>A0AAD6XG27_9AGAR</name>
<accession>A0AAD6XG27</accession>
<evidence type="ECO:0000313" key="2">
    <source>
        <dbReference type="EMBL" id="KAJ7068975.1"/>
    </source>
</evidence>
<feature type="non-terminal residue" evidence="2">
    <location>
        <position position="1"/>
    </location>
</feature>
<evidence type="ECO:0000313" key="3">
    <source>
        <dbReference type="Proteomes" id="UP001222325"/>
    </source>
</evidence>
<dbReference type="AlphaFoldDB" id="A0AAD6XG27"/>
<protein>
    <submittedName>
        <fullName evidence="2">Uncharacterized protein</fullName>
    </submittedName>
</protein>
<feature type="region of interest" description="Disordered" evidence="1">
    <location>
        <begin position="1"/>
        <end position="36"/>
    </location>
</feature>
<feature type="compositionally biased region" description="Low complexity" evidence="1">
    <location>
        <begin position="15"/>
        <end position="36"/>
    </location>
</feature>
<organism evidence="2 3">
    <name type="scientific">Mycena belliarum</name>
    <dbReference type="NCBI Taxonomy" id="1033014"/>
    <lineage>
        <taxon>Eukaryota</taxon>
        <taxon>Fungi</taxon>
        <taxon>Dikarya</taxon>
        <taxon>Basidiomycota</taxon>
        <taxon>Agaricomycotina</taxon>
        <taxon>Agaricomycetes</taxon>
        <taxon>Agaricomycetidae</taxon>
        <taxon>Agaricales</taxon>
        <taxon>Marasmiineae</taxon>
        <taxon>Mycenaceae</taxon>
        <taxon>Mycena</taxon>
    </lineage>
</organism>
<dbReference type="EMBL" id="JARJCN010000141">
    <property type="protein sequence ID" value="KAJ7068975.1"/>
    <property type="molecule type" value="Genomic_DNA"/>
</dbReference>
<sequence>MRRRVSTDLRPTAGRAASVSRRATSSASPPLSARPCAPKLLRSRAALRSRVHRCCPSRAARRCRSAHAPALPARPRSTPGLRRRTAAARPPRALQSWPRCVGLAPRTSPLSPPLSAWPRASKLLRSRAPKSAAAAPRAQHRLGLEPRRFRAPSVPGLLARHRACAEERPPHVRPRCSHLAPHEIIRRRLRPRAPSASRLASIHVAPPRSACFAATQGARIRRSRPVPRAHLAAFHVGQTRDTAQQRQRSVGVARVPVARSTQVLGGGARSFEPASTRRYAVATPAVCRFPGVGGARHRPRLPPGRKPAPARASHYLSTK</sequence>
<dbReference type="Proteomes" id="UP001222325">
    <property type="component" value="Unassembled WGS sequence"/>
</dbReference>
<feature type="region of interest" description="Disordered" evidence="1">
    <location>
        <begin position="291"/>
        <end position="319"/>
    </location>
</feature>
<feature type="region of interest" description="Disordered" evidence="1">
    <location>
        <begin position="62"/>
        <end position="93"/>
    </location>
</feature>
<gene>
    <name evidence="2" type="ORF">B0H15DRAFT_871398</name>
</gene>
<comment type="caution">
    <text evidence="2">The sequence shown here is derived from an EMBL/GenBank/DDBJ whole genome shotgun (WGS) entry which is preliminary data.</text>
</comment>
<proteinExistence type="predicted"/>
<reference evidence="2" key="1">
    <citation type="submission" date="2023-03" db="EMBL/GenBank/DDBJ databases">
        <title>Massive genome expansion in bonnet fungi (Mycena s.s.) driven by repeated elements and novel gene families across ecological guilds.</title>
        <authorList>
            <consortium name="Lawrence Berkeley National Laboratory"/>
            <person name="Harder C.B."/>
            <person name="Miyauchi S."/>
            <person name="Viragh M."/>
            <person name="Kuo A."/>
            <person name="Thoen E."/>
            <person name="Andreopoulos B."/>
            <person name="Lu D."/>
            <person name="Skrede I."/>
            <person name="Drula E."/>
            <person name="Henrissat B."/>
            <person name="Morin E."/>
            <person name="Kohler A."/>
            <person name="Barry K."/>
            <person name="LaButti K."/>
            <person name="Morin E."/>
            <person name="Salamov A."/>
            <person name="Lipzen A."/>
            <person name="Mereny Z."/>
            <person name="Hegedus B."/>
            <person name="Baldrian P."/>
            <person name="Stursova M."/>
            <person name="Weitz H."/>
            <person name="Taylor A."/>
            <person name="Grigoriev I.V."/>
            <person name="Nagy L.G."/>
            <person name="Martin F."/>
            <person name="Kauserud H."/>
        </authorList>
    </citation>
    <scope>NUCLEOTIDE SEQUENCE</scope>
    <source>
        <strain evidence="2">CBHHK173m</strain>
    </source>
</reference>
<keyword evidence="3" id="KW-1185">Reference proteome</keyword>
<evidence type="ECO:0000256" key="1">
    <source>
        <dbReference type="SAM" id="MobiDB-lite"/>
    </source>
</evidence>